<keyword evidence="2" id="KW-1133">Transmembrane helix</keyword>
<feature type="transmembrane region" description="Helical" evidence="2">
    <location>
        <begin position="120"/>
        <end position="142"/>
    </location>
</feature>
<evidence type="ECO:0000313" key="4">
    <source>
        <dbReference type="WBParaSite" id="maker-uti_cns_0000359-snap-gene-0.2-mRNA-1"/>
    </source>
</evidence>
<keyword evidence="2" id="KW-0472">Membrane</keyword>
<sequence length="215" mass="23212">RRRNDQQQRRHRRQRCQHQWIRWAQLALYSAACAFSVAVCVALQLTMSDLDGLCPLYAWPAKAELLPPPAPQQKPKSSQPAAAKNANNRSAAAVTAHGGLLHSLRLSGGVRTGEMKTCRYALYLAGATAGFTLMWGLLFALVSNGRGSGGGAPAAGGHNGHLRRLIFPSLLFNSVLCTSQIISSCVLTLGQTYWCKAVLRDLDDSETANKLAAEV</sequence>
<accession>A0A1I8FZS9</accession>
<organism evidence="3 4">
    <name type="scientific">Macrostomum lignano</name>
    <dbReference type="NCBI Taxonomy" id="282301"/>
    <lineage>
        <taxon>Eukaryota</taxon>
        <taxon>Metazoa</taxon>
        <taxon>Spiralia</taxon>
        <taxon>Lophotrochozoa</taxon>
        <taxon>Platyhelminthes</taxon>
        <taxon>Rhabditophora</taxon>
        <taxon>Macrostomorpha</taxon>
        <taxon>Macrostomida</taxon>
        <taxon>Macrostomidae</taxon>
        <taxon>Macrostomum</taxon>
    </lineage>
</organism>
<keyword evidence="2" id="KW-0812">Transmembrane</keyword>
<reference evidence="4" key="1">
    <citation type="submission" date="2016-11" db="UniProtKB">
        <authorList>
            <consortium name="WormBaseParasite"/>
        </authorList>
    </citation>
    <scope>IDENTIFICATION</scope>
</reference>
<proteinExistence type="predicted"/>
<feature type="transmembrane region" description="Helical" evidence="2">
    <location>
        <begin position="20"/>
        <end position="45"/>
    </location>
</feature>
<evidence type="ECO:0000313" key="3">
    <source>
        <dbReference type="Proteomes" id="UP000095280"/>
    </source>
</evidence>
<keyword evidence="3" id="KW-1185">Reference proteome</keyword>
<protein>
    <submittedName>
        <fullName evidence="4">Vesicle transport protein</fullName>
    </submittedName>
</protein>
<dbReference type="PANTHER" id="PTHR31872:SF4">
    <property type="entry name" value="TRANSMEMBRANE PROTEIN 179"/>
    <property type="match status" value="1"/>
</dbReference>
<dbReference type="PANTHER" id="PTHR31872">
    <property type="entry name" value="TRANSMEMBRANE PROTEIN 179"/>
    <property type="match status" value="1"/>
</dbReference>
<evidence type="ECO:0000256" key="1">
    <source>
        <dbReference type="SAM" id="MobiDB-lite"/>
    </source>
</evidence>
<feature type="region of interest" description="Disordered" evidence="1">
    <location>
        <begin position="67"/>
        <end position="88"/>
    </location>
</feature>
<name>A0A1I8FZS9_9PLAT</name>
<dbReference type="InterPro" id="IPR029673">
    <property type="entry name" value="TMEM179"/>
</dbReference>
<feature type="compositionally biased region" description="Low complexity" evidence="1">
    <location>
        <begin position="73"/>
        <end position="88"/>
    </location>
</feature>
<dbReference type="AlphaFoldDB" id="A0A1I8FZS9"/>
<dbReference type="Proteomes" id="UP000095280">
    <property type="component" value="Unplaced"/>
</dbReference>
<dbReference type="WBParaSite" id="maker-uti_cns_0000359-snap-gene-0.2-mRNA-1">
    <property type="protein sequence ID" value="maker-uti_cns_0000359-snap-gene-0.2-mRNA-1"/>
    <property type="gene ID" value="maker-uti_cns_0000359-snap-gene-0.2"/>
</dbReference>
<evidence type="ECO:0000256" key="2">
    <source>
        <dbReference type="SAM" id="Phobius"/>
    </source>
</evidence>